<dbReference type="InterPro" id="IPR032799">
    <property type="entry name" value="TAXi_C"/>
</dbReference>
<organism evidence="4 5">
    <name type="scientific">Ficus carica</name>
    <name type="common">Common fig</name>
    <dbReference type="NCBI Taxonomy" id="3494"/>
    <lineage>
        <taxon>Eukaryota</taxon>
        <taxon>Viridiplantae</taxon>
        <taxon>Streptophyta</taxon>
        <taxon>Embryophyta</taxon>
        <taxon>Tracheophyta</taxon>
        <taxon>Spermatophyta</taxon>
        <taxon>Magnoliopsida</taxon>
        <taxon>eudicotyledons</taxon>
        <taxon>Gunneridae</taxon>
        <taxon>Pentapetalae</taxon>
        <taxon>rosids</taxon>
        <taxon>fabids</taxon>
        <taxon>Rosales</taxon>
        <taxon>Moraceae</taxon>
        <taxon>Ficeae</taxon>
        <taxon>Ficus</taxon>
    </lineage>
</organism>
<gene>
    <name evidence="4" type="ORF">TIFTF001_006243</name>
</gene>
<evidence type="ECO:0000259" key="3">
    <source>
        <dbReference type="PROSITE" id="PS51767"/>
    </source>
</evidence>
<accession>A0AA87ZNV4</accession>
<dbReference type="Gene3D" id="2.40.70.10">
    <property type="entry name" value="Acid Proteases"/>
    <property type="match status" value="2"/>
</dbReference>
<dbReference type="GO" id="GO:0004190">
    <property type="term" value="F:aspartic-type endopeptidase activity"/>
    <property type="evidence" value="ECO:0007669"/>
    <property type="project" value="InterPro"/>
</dbReference>
<dbReference type="Pfam" id="PF14541">
    <property type="entry name" value="TAXi_C"/>
    <property type="match status" value="1"/>
</dbReference>
<dbReference type="InterPro" id="IPR032861">
    <property type="entry name" value="TAXi_N"/>
</dbReference>
<dbReference type="PANTHER" id="PTHR13683:SF809">
    <property type="entry name" value="PEPTIDASE A1 DOMAIN-CONTAINING PROTEIN"/>
    <property type="match status" value="1"/>
</dbReference>
<name>A0AA87ZNV4_FICCA</name>
<feature type="active site" evidence="2">
    <location>
        <position position="207"/>
    </location>
</feature>
<dbReference type="InterPro" id="IPR001461">
    <property type="entry name" value="Aspartic_peptidase_A1"/>
</dbReference>
<dbReference type="GO" id="GO:0006508">
    <property type="term" value="P:proteolysis"/>
    <property type="evidence" value="ECO:0007669"/>
    <property type="project" value="InterPro"/>
</dbReference>
<evidence type="ECO:0000256" key="1">
    <source>
        <dbReference type="ARBA" id="ARBA00007447"/>
    </source>
</evidence>
<evidence type="ECO:0000313" key="4">
    <source>
        <dbReference type="EMBL" id="GMN36725.1"/>
    </source>
</evidence>
<dbReference type="EMBL" id="BTGU01000006">
    <property type="protein sequence ID" value="GMN36725.1"/>
    <property type="molecule type" value="Genomic_DNA"/>
</dbReference>
<dbReference type="FunFam" id="2.40.70.10:FF:000013">
    <property type="entry name" value="Aspartyl protease AED1"/>
    <property type="match status" value="1"/>
</dbReference>
<dbReference type="InterPro" id="IPR021109">
    <property type="entry name" value="Peptidase_aspartic_dom_sf"/>
</dbReference>
<comment type="caution">
    <text evidence="4">The sequence shown here is derived from an EMBL/GenBank/DDBJ whole genome shotgun (WGS) entry which is preliminary data.</text>
</comment>
<dbReference type="Proteomes" id="UP001187192">
    <property type="component" value="Unassembled WGS sequence"/>
</dbReference>
<dbReference type="Pfam" id="PF14543">
    <property type="entry name" value="TAXi_N"/>
    <property type="match status" value="1"/>
</dbReference>
<proteinExistence type="inferred from homology"/>
<comment type="similarity">
    <text evidence="1">Belongs to the peptidase A1 family.</text>
</comment>
<dbReference type="PANTHER" id="PTHR13683">
    <property type="entry name" value="ASPARTYL PROTEASES"/>
    <property type="match status" value="1"/>
</dbReference>
<evidence type="ECO:0000256" key="2">
    <source>
        <dbReference type="PIRSR" id="PIRSR601461-1"/>
    </source>
</evidence>
<dbReference type="PROSITE" id="PS51767">
    <property type="entry name" value="PEPTIDASE_A1"/>
    <property type="match status" value="1"/>
</dbReference>
<evidence type="ECO:0000313" key="5">
    <source>
        <dbReference type="Proteomes" id="UP001187192"/>
    </source>
</evidence>
<sequence>MDTGSSFSWLQCQPCEVYCHNQAGPIFDPSASQTYKALPCSASECSSLKRSTLNNPLCNTLNTCIYTASYGDASFSIGYLSQDKLTLTPSQVFPRFVYGCGQDNQGLFGRSAGIIGLARDKLSLLGQVSYKYGYAFSYCLPSALGGQGGVLSIGTPSLGMSSSFKFTPLVVDSKNPSLYFIRLATITVAGKPLGVSAVSYKVPTLIDSGTVITRLPASLYAALRGAFVKAISGKYPKAPAFSILDTCFKGKLASTSAVPLVQLVFAGGAELSLRAKNIVLQVDSGTFCLAFSASREIAIIGNHQQQTFKVAYDVSKSRIGFAPGGCS</sequence>
<protein>
    <recommendedName>
        <fullName evidence="3">Peptidase A1 domain-containing protein</fullName>
    </recommendedName>
</protein>
<dbReference type="FunFam" id="2.40.70.10:FF:000031">
    <property type="entry name" value="Aspartyl protease AED1"/>
    <property type="match status" value="1"/>
</dbReference>
<feature type="active site" evidence="2">
    <location>
        <position position="2"/>
    </location>
</feature>
<feature type="domain" description="Peptidase A1" evidence="3">
    <location>
        <begin position="1"/>
        <end position="322"/>
    </location>
</feature>
<dbReference type="InterPro" id="IPR033121">
    <property type="entry name" value="PEPTIDASE_A1"/>
</dbReference>
<dbReference type="AlphaFoldDB" id="A0AA87ZNV4"/>
<reference evidence="4" key="1">
    <citation type="submission" date="2023-07" db="EMBL/GenBank/DDBJ databases">
        <title>draft genome sequence of fig (Ficus carica).</title>
        <authorList>
            <person name="Takahashi T."/>
            <person name="Nishimura K."/>
        </authorList>
    </citation>
    <scope>NUCLEOTIDE SEQUENCE</scope>
</reference>
<dbReference type="SUPFAM" id="SSF50630">
    <property type="entry name" value="Acid proteases"/>
    <property type="match status" value="1"/>
</dbReference>
<keyword evidence="5" id="KW-1185">Reference proteome</keyword>